<dbReference type="AlphaFoldDB" id="A0A183CN42"/>
<sequence>MMAFAEGRMIGQWIGRVEGELPATLRVEIEDRGFGLVGRAYLFYDRADLPGFLFDINFAKGETLRTKVVTIYLRPAGGVMTVEERQAAEAYIAANFGSGMPSEIDVEFTSSGSDLTVTWSGIAPVLSDTAGVAKRVWRLIQKAPVADERQQGIIPMKLSDPKGVSALTPRTDLTSWDQFRHWATGQYPRNFIFRGQRQPFKLTSSFHRTWRKNLSLWINQDIELLFGAVAEHLKYPLQLGNLQHNAAIWSILQHHGYPTPMLDWSYSPFVAAYFAFQEANDANVSPRIFIFDRVAWTNRYGKAGFTVDAAPNQLVVIETMPTGNPRHAPQQAISTVTNVADVEAFVRAREEADGVTYLTACDLPFQSRPQIMRELELMGITYGSLFPGLDGIWGHAAPDSGGLGGSSFAAVIRLIRVAAFSLVGDSHESARQPGLKRRNHGYASENAQNLWPRPKALR</sequence>
<reference evidence="3" key="2">
    <citation type="submission" date="2016-06" db="UniProtKB">
        <authorList>
            <consortium name="WormBaseParasite"/>
        </authorList>
    </citation>
    <scope>IDENTIFICATION</scope>
</reference>
<feature type="domain" description="FRG" evidence="1">
    <location>
        <begin position="187"/>
        <end position="285"/>
    </location>
</feature>
<name>A0A183CN42_GLOPA</name>
<protein>
    <submittedName>
        <fullName evidence="3">FRG domain-containing protein</fullName>
    </submittedName>
</protein>
<proteinExistence type="predicted"/>
<dbReference type="WBParaSite" id="GPLIN_001429900">
    <property type="protein sequence ID" value="GPLIN_001429900"/>
    <property type="gene ID" value="GPLIN_001429900"/>
</dbReference>
<evidence type="ECO:0000313" key="2">
    <source>
        <dbReference type="Proteomes" id="UP000050741"/>
    </source>
</evidence>
<dbReference type="SMART" id="SM00901">
    <property type="entry name" value="FRG"/>
    <property type="match status" value="1"/>
</dbReference>
<evidence type="ECO:0000259" key="1">
    <source>
        <dbReference type="SMART" id="SM00901"/>
    </source>
</evidence>
<evidence type="ECO:0000313" key="3">
    <source>
        <dbReference type="WBParaSite" id="GPLIN_001429900"/>
    </source>
</evidence>
<dbReference type="InterPro" id="IPR014966">
    <property type="entry name" value="FRG-dom"/>
</dbReference>
<organism evidence="2 3">
    <name type="scientific">Globodera pallida</name>
    <name type="common">Potato cyst nematode worm</name>
    <name type="synonym">Heterodera pallida</name>
    <dbReference type="NCBI Taxonomy" id="36090"/>
    <lineage>
        <taxon>Eukaryota</taxon>
        <taxon>Metazoa</taxon>
        <taxon>Ecdysozoa</taxon>
        <taxon>Nematoda</taxon>
        <taxon>Chromadorea</taxon>
        <taxon>Rhabditida</taxon>
        <taxon>Tylenchina</taxon>
        <taxon>Tylenchomorpha</taxon>
        <taxon>Tylenchoidea</taxon>
        <taxon>Heteroderidae</taxon>
        <taxon>Heteroderinae</taxon>
        <taxon>Globodera</taxon>
    </lineage>
</organism>
<reference evidence="2" key="1">
    <citation type="submission" date="2014-05" db="EMBL/GenBank/DDBJ databases">
        <title>The genome and life-stage specific transcriptomes of Globodera pallida elucidate key aspects of plant parasitism by a cyst nematode.</title>
        <authorList>
            <person name="Cotton J.A."/>
            <person name="Lilley C.J."/>
            <person name="Jones L.M."/>
            <person name="Kikuchi T."/>
            <person name="Reid A.J."/>
            <person name="Thorpe P."/>
            <person name="Tsai I.J."/>
            <person name="Beasley H."/>
            <person name="Blok V."/>
            <person name="Cock P.J.A."/>
            <person name="Van den Akker S.E."/>
            <person name="Holroyd N."/>
            <person name="Hunt M."/>
            <person name="Mantelin S."/>
            <person name="Naghra H."/>
            <person name="Pain A."/>
            <person name="Palomares-Rius J.E."/>
            <person name="Zarowiecki M."/>
            <person name="Berriman M."/>
            <person name="Jones J.T."/>
            <person name="Urwin P.E."/>
        </authorList>
    </citation>
    <scope>NUCLEOTIDE SEQUENCE [LARGE SCALE GENOMIC DNA]</scope>
    <source>
        <strain evidence="2">Lindley</strain>
    </source>
</reference>
<dbReference type="Proteomes" id="UP000050741">
    <property type="component" value="Unassembled WGS sequence"/>
</dbReference>
<keyword evidence="2" id="KW-1185">Reference proteome</keyword>
<accession>A0A183CN42</accession>
<dbReference type="Pfam" id="PF08867">
    <property type="entry name" value="FRG"/>
    <property type="match status" value="1"/>
</dbReference>